<dbReference type="EMBL" id="JAVDQA010000001">
    <property type="protein sequence ID" value="MDR6300013.1"/>
    <property type="molecule type" value="Genomic_DNA"/>
</dbReference>
<protein>
    <submittedName>
        <fullName evidence="2">Uncharacterized protein</fullName>
    </submittedName>
</protein>
<dbReference type="RefSeq" id="WP_309726921.1">
    <property type="nucleotide sequence ID" value="NZ_JAVDQA010000001.1"/>
</dbReference>
<accession>A0ABU1K612</accession>
<sequence length="140" mass="15809">MKNSLLLIIASMLLYGCNSAGQTIIDKSNSKANYIFSNIYWNDIITKEFSSNQVTILKQANPKNTPEDYFDGTGEVLVDLIISIVNTGEYSESKLYFIKDLNNPTVVDLTEDLTKGRIILSISYRTKNGKQEIKKIEMDI</sequence>
<reference evidence="2 3" key="1">
    <citation type="submission" date="2023-07" db="EMBL/GenBank/DDBJ databases">
        <title>Genomic Encyclopedia of Type Strains, Phase IV (KMG-IV): sequencing the most valuable type-strain genomes for metagenomic binning, comparative biology and taxonomic classification.</title>
        <authorList>
            <person name="Goeker M."/>
        </authorList>
    </citation>
    <scope>NUCLEOTIDE SEQUENCE [LARGE SCALE GENOMIC DNA]</scope>
    <source>
        <strain evidence="2 3">DSM 102814</strain>
    </source>
</reference>
<feature type="chain" id="PRO_5045174147" evidence="1">
    <location>
        <begin position="21"/>
        <end position="140"/>
    </location>
</feature>
<proteinExistence type="predicted"/>
<keyword evidence="3" id="KW-1185">Reference proteome</keyword>
<evidence type="ECO:0000313" key="2">
    <source>
        <dbReference type="EMBL" id="MDR6300013.1"/>
    </source>
</evidence>
<organism evidence="2 3">
    <name type="scientific">Mesonia maritima</name>
    <dbReference type="NCBI Taxonomy" id="1793873"/>
    <lineage>
        <taxon>Bacteria</taxon>
        <taxon>Pseudomonadati</taxon>
        <taxon>Bacteroidota</taxon>
        <taxon>Flavobacteriia</taxon>
        <taxon>Flavobacteriales</taxon>
        <taxon>Flavobacteriaceae</taxon>
        <taxon>Mesonia</taxon>
    </lineage>
</organism>
<name>A0ABU1K612_9FLAO</name>
<dbReference type="PROSITE" id="PS51257">
    <property type="entry name" value="PROKAR_LIPOPROTEIN"/>
    <property type="match status" value="1"/>
</dbReference>
<comment type="caution">
    <text evidence="2">The sequence shown here is derived from an EMBL/GenBank/DDBJ whole genome shotgun (WGS) entry which is preliminary data.</text>
</comment>
<dbReference type="Proteomes" id="UP001257659">
    <property type="component" value="Unassembled WGS sequence"/>
</dbReference>
<keyword evidence="1" id="KW-0732">Signal</keyword>
<evidence type="ECO:0000313" key="3">
    <source>
        <dbReference type="Proteomes" id="UP001257659"/>
    </source>
</evidence>
<gene>
    <name evidence="2" type="ORF">GGR31_000629</name>
</gene>
<evidence type="ECO:0000256" key="1">
    <source>
        <dbReference type="SAM" id="SignalP"/>
    </source>
</evidence>
<feature type="signal peptide" evidence="1">
    <location>
        <begin position="1"/>
        <end position="20"/>
    </location>
</feature>